<organism evidence="1 2">
    <name type="scientific">Streblomastix strix</name>
    <dbReference type="NCBI Taxonomy" id="222440"/>
    <lineage>
        <taxon>Eukaryota</taxon>
        <taxon>Metamonada</taxon>
        <taxon>Preaxostyla</taxon>
        <taxon>Oxymonadida</taxon>
        <taxon>Streblomastigidae</taxon>
        <taxon>Streblomastix</taxon>
    </lineage>
</organism>
<proteinExistence type="predicted"/>
<dbReference type="Proteomes" id="UP000324800">
    <property type="component" value="Unassembled WGS sequence"/>
</dbReference>
<protein>
    <submittedName>
        <fullName evidence="1">Uncharacterized protein</fullName>
    </submittedName>
</protein>
<evidence type="ECO:0000313" key="1">
    <source>
        <dbReference type="EMBL" id="KAA6400789.1"/>
    </source>
</evidence>
<reference evidence="1 2" key="1">
    <citation type="submission" date="2019-03" db="EMBL/GenBank/DDBJ databases">
        <title>Single cell metagenomics reveals metabolic interactions within the superorganism composed of flagellate Streblomastix strix and complex community of Bacteroidetes bacteria on its surface.</title>
        <authorList>
            <person name="Treitli S.C."/>
            <person name="Kolisko M."/>
            <person name="Husnik F."/>
            <person name="Keeling P."/>
            <person name="Hampl V."/>
        </authorList>
    </citation>
    <scope>NUCLEOTIDE SEQUENCE [LARGE SCALE GENOMIC DNA]</scope>
    <source>
        <strain evidence="1">ST1C</strain>
    </source>
</reference>
<evidence type="ECO:0000313" key="2">
    <source>
        <dbReference type="Proteomes" id="UP000324800"/>
    </source>
</evidence>
<name>A0A5J4X2V2_9EUKA</name>
<comment type="caution">
    <text evidence="1">The sequence shown here is derived from an EMBL/GenBank/DDBJ whole genome shotgun (WGS) entry which is preliminary data.</text>
</comment>
<gene>
    <name evidence="1" type="ORF">EZS28_003678</name>
</gene>
<dbReference type="AlphaFoldDB" id="A0A5J4X2V2"/>
<dbReference type="EMBL" id="SNRW01000499">
    <property type="protein sequence ID" value="KAA6400789.1"/>
    <property type="molecule type" value="Genomic_DNA"/>
</dbReference>
<accession>A0A5J4X2V2</accession>
<sequence>MNGFATVLLQPLSLRPVLVSIRQMPVNLHHKVRAKNVMECKSSGKIIKLQYCFLLYAQLQRPMAINIWNNDVLRPRVYDLLNPVESTSASRVNRFVINNDKIMSPQSVMQGMAVNNYLSCLTLCFNYPRIAFALTNFNYG</sequence>